<name>A0A0N1HEI9_9EURO</name>
<dbReference type="RefSeq" id="XP_018003387.1">
    <property type="nucleotide sequence ID" value="XM_018147265.1"/>
</dbReference>
<dbReference type="VEuPathDB" id="FungiDB:AB675_6937"/>
<dbReference type="AlphaFoldDB" id="A0A0N1HEI9"/>
<feature type="compositionally biased region" description="Basic and acidic residues" evidence="5">
    <location>
        <begin position="287"/>
        <end position="313"/>
    </location>
</feature>
<protein>
    <submittedName>
        <fullName evidence="6">tRNA (Guanine-N(7)-)-methyltransferase non-catalytic subunit trm82</fullName>
    </submittedName>
</protein>
<dbReference type="OrthoDB" id="339900at2759"/>
<accession>A0A0N1HEI9</accession>
<dbReference type="GO" id="GO:0005634">
    <property type="term" value="C:nucleus"/>
    <property type="evidence" value="ECO:0007669"/>
    <property type="project" value="UniProtKB-SubCell"/>
</dbReference>
<feature type="region of interest" description="Disordered" evidence="5">
    <location>
        <begin position="596"/>
        <end position="677"/>
    </location>
</feature>
<dbReference type="GO" id="GO:0006400">
    <property type="term" value="P:tRNA modification"/>
    <property type="evidence" value="ECO:0007669"/>
    <property type="project" value="TreeGrafter"/>
</dbReference>
<evidence type="ECO:0000313" key="7">
    <source>
        <dbReference type="Proteomes" id="UP000038010"/>
    </source>
</evidence>
<gene>
    <name evidence="6" type="ORF">AB675_6937</name>
</gene>
<sequence length="677" mass="74287">MSDVYPFQKLVVLHPKGQLLAAAGPELFCIDLRRKEFEEDEDEEHIKLNWRHSAAFLNGRELQATEKKIDPVDASEHAANAGAIDKDEPAAKRRKLDDPGESSIVQDQDTSAASQQEDLSRRSSQDSISITTDPRKKGERRKQKPPPSLDQPAANISHMLLSFNRTSLVVVTAEDKAITVYAMKKTADEEVRGLRIMSRRIMPKRICAVAVVKKRNREFLIVGDKFGDVWEVPLIQSPDWKPPDPQPDPSHNNQDLGSNGSGGKGGYEPSATELTVHTKGNLMALEQQRKLKEKKAKERASHGIDQGNARKNEASVTGKGPGIEFEARLLLGHVSLLTDVIVARMPTFDYEGGPAKNYVLSSDRDEHIREFVSCQRLLPWKLEWLAVGTGEPSLRIFDWRKGKSLSSQTFDVFEIESKFMRSVACPGHERSLKAALKDLAERQDKFAVRGIWPLNDPDEMDGYVLVALEGLPLLLVYHVSLSDGALELQQTVPLSGNILDVAVDNPLDTGTGRTYIFVSLDTAHVPGSMLEPATPATAKSMKVLDHANETLGTGVQILYMKSPGSDSPDGKRDQYLRECYMTDKLSALLRGIEGRPTMNLADSNGKPATGEEGGQGRGGRKGPYSQMGEFLYGLENLRKKRGAAAAEEDPEGEDAGGEAQEMAVEGAPEVPAAEPTG</sequence>
<dbReference type="GO" id="GO:0043527">
    <property type="term" value="C:tRNA methyltransferase complex"/>
    <property type="evidence" value="ECO:0007669"/>
    <property type="project" value="TreeGrafter"/>
</dbReference>
<dbReference type="InterPro" id="IPR028884">
    <property type="entry name" value="Trm82"/>
</dbReference>
<keyword evidence="6" id="KW-0808">Transferase</keyword>
<evidence type="ECO:0000256" key="5">
    <source>
        <dbReference type="SAM" id="MobiDB-lite"/>
    </source>
</evidence>
<feature type="region of interest" description="Disordered" evidence="5">
    <location>
        <begin position="79"/>
        <end position="154"/>
    </location>
</feature>
<feature type="compositionally biased region" description="Basic and acidic residues" evidence="5">
    <location>
        <begin position="84"/>
        <end position="98"/>
    </location>
</feature>
<dbReference type="GeneID" id="28739144"/>
<keyword evidence="4" id="KW-0539">Nucleus</keyword>
<keyword evidence="2" id="KW-0853">WD repeat</keyword>
<keyword evidence="7" id="KW-1185">Reference proteome</keyword>
<feature type="region of interest" description="Disordered" evidence="5">
    <location>
        <begin position="237"/>
        <end position="317"/>
    </location>
</feature>
<evidence type="ECO:0000256" key="4">
    <source>
        <dbReference type="ARBA" id="ARBA00023242"/>
    </source>
</evidence>
<feature type="compositionally biased region" description="Polar residues" evidence="5">
    <location>
        <begin position="103"/>
        <end position="117"/>
    </location>
</feature>
<dbReference type="EMBL" id="LFJN01000005">
    <property type="protein sequence ID" value="KPI43424.1"/>
    <property type="molecule type" value="Genomic_DNA"/>
</dbReference>
<comment type="caution">
    <text evidence="6">The sequence shown here is derived from an EMBL/GenBank/DDBJ whole genome shotgun (WGS) entry which is preliminary data.</text>
</comment>
<feature type="compositionally biased region" description="Acidic residues" evidence="5">
    <location>
        <begin position="646"/>
        <end position="656"/>
    </location>
</feature>
<dbReference type="PANTHER" id="PTHR16288">
    <property type="entry name" value="WD40 REPEAT PROTEIN 4"/>
    <property type="match status" value="1"/>
</dbReference>
<dbReference type="GO" id="GO:0008168">
    <property type="term" value="F:methyltransferase activity"/>
    <property type="evidence" value="ECO:0007669"/>
    <property type="project" value="UniProtKB-KW"/>
</dbReference>
<comment type="subcellular location">
    <subcellularLocation>
        <location evidence="1">Nucleus</location>
    </subcellularLocation>
</comment>
<evidence type="ECO:0000256" key="1">
    <source>
        <dbReference type="ARBA" id="ARBA00004123"/>
    </source>
</evidence>
<keyword evidence="3" id="KW-0677">Repeat</keyword>
<dbReference type="Proteomes" id="UP000038010">
    <property type="component" value="Unassembled WGS sequence"/>
</dbReference>
<evidence type="ECO:0000313" key="6">
    <source>
        <dbReference type="EMBL" id="KPI43424.1"/>
    </source>
</evidence>
<proteinExistence type="predicted"/>
<feature type="compositionally biased region" description="Low complexity" evidence="5">
    <location>
        <begin position="657"/>
        <end position="677"/>
    </location>
</feature>
<dbReference type="PANTHER" id="PTHR16288:SF0">
    <property type="entry name" value="TRNA (GUANINE-N(7)-)-METHYLTRANSFERASE NON-CATALYTIC SUBUNIT WDR4"/>
    <property type="match status" value="1"/>
</dbReference>
<keyword evidence="6" id="KW-0489">Methyltransferase</keyword>
<dbReference type="STRING" id="1664694.A0A0N1HEI9"/>
<reference evidence="6 7" key="1">
    <citation type="submission" date="2015-06" db="EMBL/GenBank/DDBJ databases">
        <title>Draft genome of the ant-associated black yeast Phialophora attae CBS 131958.</title>
        <authorList>
            <person name="Moreno L.F."/>
            <person name="Stielow B.J."/>
            <person name="de Hoog S."/>
            <person name="Vicente V.A."/>
            <person name="Weiss V.A."/>
            <person name="de Vries M."/>
            <person name="Cruz L.M."/>
            <person name="Souza E.M."/>
        </authorList>
    </citation>
    <scope>NUCLEOTIDE SEQUENCE [LARGE SCALE GENOMIC DNA]</scope>
    <source>
        <strain evidence="6 7">CBS 131958</strain>
    </source>
</reference>
<evidence type="ECO:0000256" key="2">
    <source>
        <dbReference type="ARBA" id="ARBA00022574"/>
    </source>
</evidence>
<dbReference type="GO" id="GO:0036265">
    <property type="term" value="P:RNA (guanine-N7)-methylation"/>
    <property type="evidence" value="ECO:0007669"/>
    <property type="project" value="InterPro"/>
</dbReference>
<organism evidence="6 7">
    <name type="scientific">Cyphellophora attinorum</name>
    <dbReference type="NCBI Taxonomy" id="1664694"/>
    <lineage>
        <taxon>Eukaryota</taxon>
        <taxon>Fungi</taxon>
        <taxon>Dikarya</taxon>
        <taxon>Ascomycota</taxon>
        <taxon>Pezizomycotina</taxon>
        <taxon>Eurotiomycetes</taxon>
        <taxon>Chaetothyriomycetidae</taxon>
        <taxon>Chaetothyriales</taxon>
        <taxon>Cyphellophoraceae</taxon>
        <taxon>Cyphellophora</taxon>
    </lineage>
</organism>
<dbReference type="GO" id="GO:0005829">
    <property type="term" value="C:cytosol"/>
    <property type="evidence" value="ECO:0007669"/>
    <property type="project" value="TreeGrafter"/>
</dbReference>
<evidence type="ECO:0000256" key="3">
    <source>
        <dbReference type="ARBA" id="ARBA00022737"/>
    </source>
</evidence>